<dbReference type="Pfam" id="PF13336">
    <property type="entry name" value="AcetylCoA_hyd_C"/>
    <property type="match status" value="1"/>
</dbReference>
<comment type="caution">
    <text evidence="2">The sequence shown here is derived from an EMBL/GenBank/DDBJ whole genome shotgun (WGS) entry which is preliminary data.</text>
</comment>
<accession>A0A2G5PE77</accession>
<dbReference type="SUPFAM" id="SSF100950">
    <property type="entry name" value="NagB/RpiA/CoA transferase-like"/>
    <property type="match status" value="2"/>
</dbReference>
<evidence type="ECO:0000313" key="3">
    <source>
        <dbReference type="Proteomes" id="UP000230551"/>
    </source>
</evidence>
<dbReference type="InterPro" id="IPR038460">
    <property type="entry name" value="AcetylCoA_hyd_C_sf"/>
</dbReference>
<name>A0A2G5PE77_9MYCO</name>
<dbReference type="InterPro" id="IPR046433">
    <property type="entry name" value="ActCoA_hydro"/>
</dbReference>
<feature type="domain" description="Acetyl-CoA hydrolase/transferase C-terminal" evidence="1">
    <location>
        <begin position="262"/>
        <end position="413"/>
    </location>
</feature>
<gene>
    <name evidence="2" type="ORF">CQY22_005555</name>
</gene>
<dbReference type="Gene3D" id="3.40.1080.20">
    <property type="entry name" value="Acetyl-CoA hydrolase/transferase C-terminal domain"/>
    <property type="match status" value="1"/>
</dbReference>
<protein>
    <submittedName>
        <fullName evidence="2">Propionyl-CoA--succinate CoA transferase</fullName>
    </submittedName>
</protein>
<evidence type="ECO:0000313" key="2">
    <source>
        <dbReference type="EMBL" id="PIB76616.1"/>
    </source>
</evidence>
<dbReference type="GO" id="GO:0008775">
    <property type="term" value="F:acetate CoA-transferase activity"/>
    <property type="evidence" value="ECO:0007669"/>
    <property type="project" value="InterPro"/>
</dbReference>
<dbReference type="InterPro" id="IPR026888">
    <property type="entry name" value="AcetylCoA_hyd_C"/>
</dbReference>
<sequence length="421" mass="45725">MLPPGPPEDILNFVNDGDQLVAPLALGEPPTLIKVLEDNCERFTGVRIHQMDPLAPHRYIRGECGDHLRHVGYYLGPGSRQAFWDGACDLVPNHFSEMPLILRRVDPTLVLARAAGPDEHGYFSLGTNSDYTATFIGHVPFFLEVSPEVPFTYGSNLIHHSQLAGWTRTDAGFPDIASRAPSPTDLAIAELVADRISDGCCIQVGIGSVPDALLGALHNHRDLGIHTEVMADGLMNLVLSGAATGARKHHHRNKHVSTFAIGSPELLRWLDHNAAVSMSAVDWTNDPRVIAQEPNFVSINATTEVDLMGQAASETIAGRYWSSSGGQADFARGAMYSENGKAFLVLHSTTSKGVGRIRATLTPGSVVTTLKNTVDHVVTEYGVAELRGHSLHERAKRLIAIAHPDHRDELAFEARRIGLLH</sequence>
<dbReference type="GO" id="GO:0006083">
    <property type="term" value="P:acetate metabolic process"/>
    <property type="evidence" value="ECO:0007669"/>
    <property type="project" value="InterPro"/>
</dbReference>
<dbReference type="Gene3D" id="3.30.750.70">
    <property type="entry name" value="4-hydroxybutyrate coenzyme like domains"/>
    <property type="match status" value="1"/>
</dbReference>
<dbReference type="PANTHER" id="PTHR21432">
    <property type="entry name" value="ACETYL-COA HYDROLASE-RELATED"/>
    <property type="match status" value="1"/>
</dbReference>
<keyword evidence="3" id="KW-1185">Reference proteome</keyword>
<evidence type="ECO:0000259" key="1">
    <source>
        <dbReference type="Pfam" id="PF13336"/>
    </source>
</evidence>
<dbReference type="Gene3D" id="3.40.1080.10">
    <property type="entry name" value="Glutaconate Coenzyme A-transferase"/>
    <property type="match status" value="1"/>
</dbReference>
<dbReference type="AlphaFoldDB" id="A0A2G5PE77"/>
<reference evidence="2 3" key="1">
    <citation type="journal article" date="2017" name="Infect. Genet. Evol.">
        <title>The new phylogeny of the genus Mycobacterium: The old and the news.</title>
        <authorList>
            <person name="Tortoli E."/>
            <person name="Fedrizzi T."/>
            <person name="Meehan C.J."/>
            <person name="Trovato A."/>
            <person name="Grottola A."/>
            <person name="Giacobazzi E."/>
            <person name="Serpini G.F."/>
            <person name="Tagliazucchi S."/>
            <person name="Fabio A."/>
            <person name="Bettua C."/>
            <person name="Bertorelli R."/>
            <person name="Frascaro F."/>
            <person name="De Sanctis V."/>
            <person name="Pecorari M."/>
            <person name="Jousson O."/>
            <person name="Segata N."/>
            <person name="Cirillo D.M."/>
        </authorList>
    </citation>
    <scope>NUCLEOTIDE SEQUENCE [LARGE SCALE GENOMIC DNA]</scope>
    <source>
        <strain evidence="2 3">CIP1034565</strain>
    </source>
</reference>
<dbReference type="STRING" id="85968.GCA_900073015_03229"/>
<dbReference type="OrthoDB" id="9801795at2"/>
<proteinExistence type="predicted"/>
<dbReference type="InterPro" id="IPR037171">
    <property type="entry name" value="NagB/RpiA_transferase-like"/>
</dbReference>
<dbReference type="Proteomes" id="UP000230551">
    <property type="component" value="Unassembled WGS sequence"/>
</dbReference>
<keyword evidence="2" id="KW-0808">Transferase</keyword>
<organism evidence="2 3">
    <name type="scientific">Mycolicibacterium brumae</name>
    <dbReference type="NCBI Taxonomy" id="85968"/>
    <lineage>
        <taxon>Bacteria</taxon>
        <taxon>Bacillati</taxon>
        <taxon>Actinomycetota</taxon>
        <taxon>Actinomycetes</taxon>
        <taxon>Mycobacteriales</taxon>
        <taxon>Mycobacteriaceae</taxon>
        <taxon>Mycolicibacterium</taxon>
    </lineage>
</organism>
<dbReference type="EMBL" id="PDCN02000004">
    <property type="protein sequence ID" value="PIB76616.1"/>
    <property type="molecule type" value="Genomic_DNA"/>
</dbReference>
<dbReference type="PANTHER" id="PTHR21432:SF20">
    <property type="entry name" value="ACETYL-COA HYDROLASE"/>
    <property type="match status" value="1"/>
</dbReference>